<dbReference type="EMBL" id="LBXZ01000011">
    <property type="protein sequence ID" value="KKR39994.1"/>
    <property type="molecule type" value="Genomic_DNA"/>
</dbReference>
<gene>
    <name evidence="1" type="ORF">UT75_C0011G0022</name>
</gene>
<evidence type="ECO:0000313" key="1">
    <source>
        <dbReference type="EMBL" id="KKR39994.1"/>
    </source>
</evidence>
<protein>
    <submittedName>
        <fullName evidence="1">Uncharacterized protein</fullName>
    </submittedName>
</protein>
<comment type="caution">
    <text evidence="1">The sequence shown here is derived from an EMBL/GenBank/DDBJ whole genome shotgun (WGS) entry which is preliminary data.</text>
</comment>
<evidence type="ECO:0000313" key="2">
    <source>
        <dbReference type="Proteomes" id="UP000034072"/>
    </source>
</evidence>
<dbReference type="AlphaFoldDB" id="A0A0G0QHZ5"/>
<accession>A0A0G0QHZ5</accession>
<reference evidence="1 2" key="1">
    <citation type="journal article" date="2015" name="Nature">
        <title>rRNA introns, odd ribosomes, and small enigmatic genomes across a large radiation of phyla.</title>
        <authorList>
            <person name="Brown C.T."/>
            <person name="Hug L.A."/>
            <person name="Thomas B.C."/>
            <person name="Sharon I."/>
            <person name="Castelle C.J."/>
            <person name="Singh A."/>
            <person name="Wilkins M.J."/>
            <person name="Williams K.H."/>
            <person name="Banfield J.F."/>
        </authorList>
    </citation>
    <scope>NUCLEOTIDE SEQUENCE [LARGE SCALE GENOMIC DNA]</scope>
</reference>
<sequence length="64" mass="7325">MNERVKQAIDRKRGPDDPDFCVMCGEDTPEYKMSTHIDDRRNYIEGMGQVCAKCAVKHGIDHRG</sequence>
<organism evidence="1 2">
    <name type="scientific">Candidatus Yanofskybacteria bacterium GW2011_GWE2_40_11</name>
    <dbReference type="NCBI Taxonomy" id="1619033"/>
    <lineage>
        <taxon>Bacteria</taxon>
        <taxon>Candidatus Yanofskyibacteriota</taxon>
    </lineage>
</organism>
<proteinExistence type="predicted"/>
<dbReference type="Proteomes" id="UP000034072">
    <property type="component" value="Unassembled WGS sequence"/>
</dbReference>
<name>A0A0G0QHZ5_9BACT</name>